<protein>
    <submittedName>
        <fullName evidence="2">Uncharacterized protein</fullName>
    </submittedName>
</protein>
<feature type="region of interest" description="Disordered" evidence="1">
    <location>
        <begin position="64"/>
        <end position="83"/>
    </location>
</feature>
<evidence type="ECO:0000313" key="3">
    <source>
        <dbReference type="Proteomes" id="UP000765509"/>
    </source>
</evidence>
<evidence type="ECO:0000313" key="2">
    <source>
        <dbReference type="EMBL" id="MBW0571546.1"/>
    </source>
</evidence>
<dbReference type="EMBL" id="AVOT02088379">
    <property type="protein sequence ID" value="MBW0571546.1"/>
    <property type="molecule type" value="Genomic_DNA"/>
</dbReference>
<keyword evidence="3" id="KW-1185">Reference proteome</keyword>
<dbReference type="Proteomes" id="UP000765509">
    <property type="component" value="Unassembled WGS sequence"/>
</dbReference>
<evidence type="ECO:0000256" key="1">
    <source>
        <dbReference type="SAM" id="MobiDB-lite"/>
    </source>
</evidence>
<feature type="compositionally biased region" description="Acidic residues" evidence="1">
    <location>
        <begin position="16"/>
        <end position="28"/>
    </location>
</feature>
<proteinExistence type="predicted"/>
<gene>
    <name evidence="2" type="ORF">O181_111261</name>
</gene>
<feature type="region of interest" description="Disordered" evidence="1">
    <location>
        <begin position="1"/>
        <end position="49"/>
    </location>
</feature>
<organism evidence="2 3">
    <name type="scientific">Austropuccinia psidii MF-1</name>
    <dbReference type="NCBI Taxonomy" id="1389203"/>
    <lineage>
        <taxon>Eukaryota</taxon>
        <taxon>Fungi</taxon>
        <taxon>Dikarya</taxon>
        <taxon>Basidiomycota</taxon>
        <taxon>Pucciniomycotina</taxon>
        <taxon>Pucciniomycetes</taxon>
        <taxon>Pucciniales</taxon>
        <taxon>Sphaerophragmiaceae</taxon>
        <taxon>Austropuccinia</taxon>
    </lineage>
</organism>
<dbReference type="AlphaFoldDB" id="A0A9Q3K053"/>
<name>A0A9Q3K053_9BASI</name>
<sequence length="136" mass="15045">MLEGPSQFVVGKFDSDAEGSDESDDEEVEVGHTFVGHLSSTSPSHPPSKRFQYHIIASTPRTFQPSLATTPTSLPPASPCSSTSRPFLIPEAILSPINQSRNFPIFTSQQLQHMDTFSRRREELSPLPFPTAQLFQ</sequence>
<accession>A0A9Q3K053</accession>
<comment type="caution">
    <text evidence="2">The sequence shown here is derived from an EMBL/GenBank/DDBJ whole genome shotgun (WGS) entry which is preliminary data.</text>
</comment>
<reference evidence="2" key="1">
    <citation type="submission" date="2021-03" db="EMBL/GenBank/DDBJ databases">
        <title>Draft genome sequence of rust myrtle Austropuccinia psidii MF-1, a brazilian biotype.</title>
        <authorList>
            <person name="Quecine M.C."/>
            <person name="Pachon D.M.R."/>
            <person name="Bonatelli M.L."/>
            <person name="Correr F.H."/>
            <person name="Franceschini L.M."/>
            <person name="Leite T.F."/>
            <person name="Margarido G.R.A."/>
            <person name="Almeida C.A."/>
            <person name="Ferrarezi J.A."/>
            <person name="Labate C.A."/>
        </authorList>
    </citation>
    <scope>NUCLEOTIDE SEQUENCE</scope>
    <source>
        <strain evidence="2">MF-1</strain>
    </source>
</reference>